<dbReference type="KEGG" id="dfa:DFA_10708"/>
<proteinExistence type="predicted"/>
<reference evidence="2" key="1">
    <citation type="journal article" date="2011" name="Genome Res.">
        <title>Phylogeny-wide analysis of social amoeba genomes highlights ancient origins for complex intercellular communication.</title>
        <authorList>
            <person name="Heidel A.J."/>
            <person name="Lawal H.M."/>
            <person name="Felder M."/>
            <person name="Schilde C."/>
            <person name="Helps N.R."/>
            <person name="Tunggal B."/>
            <person name="Rivero F."/>
            <person name="John U."/>
            <person name="Schleicher M."/>
            <person name="Eichinger L."/>
            <person name="Platzer M."/>
            <person name="Noegel A.A."/>
            <person name="Schaap P."/>
            <person name="Gloeckner G."/>
        </authorList>
    </citation>
    <scope>NUCLEOTIDE SEQUENCE [LARGE SCALE GENOMIC DNA]</scope>
    <source>
        <strain evidence="2">SH3</strain>
    </source>
</reference>
<organism evidence="1 2">
    <name type="scientific">Cavenderia fasciculata</name>
    <name type="common">Slime mold</name>
    <name type="synonym">Dictyostelium fasciculatum</name>
    <dbReference type="NCBI Taxonomy" id="261658"/>
    <lineage>
        <taxon>Eukaryota</taxon>
        <taxon>Amoebozoa</taxon>
        <taxon>Evosea</taxon>
        <taxon>Eumycetozoa</taxon>
        <taxon>Dictyostelia</taxon>
        <taxon>Acytosteliales</taxon>
        <taxon>Cavenderiaceae</taxon>
        <taxon>Cavenderia</taxon>
    </lineage>
</organism>
<dbReference type="AlphaFoldDB" id="F4QB63"/>
<sequence>MDDSMPTVLNIVTDKGTSIIDGFGNMRGPEIWYTEKGTPMSKVE</sequence>
<name>F4QB63_CACFS</name>
<dbReference type="Proteomes" id="UP000007797">
    <property type="component" value="Unassembled WGS sequence"/>
</dbReference>
<dbReference type="GeneID" id="14866881"/>
<keyword evidence="2" id="KW-1185">Reference proteome</keyword>
<protein>
    <submittedName>
        <fullName evidence="1">Uncharacterized protein</fullName>
    </submittedName>
</protein>
<dbReference type="EMBL" id="GL883027">
    <property type="protein sequence ID" value="EGG14835.1"/>
    <property type="molecule type" value="Genomic_DNA"/>
</dbReference>
<evidence type="ECO:0000313" key="2">
    <source>
        <dbReference type="Proteomes" id="UP000007797"/>
    </source>
</evidence>
<accession>F4QB63</accession>
<gene>
    <name evidence="1" type="ORF">DFA_10708</name>
</gene>
<evidence type="ECO:0000313" key="1">
    <source>
        <dbReference type="EMBL" id="EGG14835.1"/>
    </source>
</evidence>
<dbReference type="RefSeq" id="XP_004351351.1">
    <property type="nucleotide sequence ID" value="XM_004351299.1"/>
</dbReference>